<dbReference type="InterPro" id="IPR013783">
    <property type="entry name" value="Ig-like_fold"/>
</dbReference>
<dbReference type="PANTHER" id="PTHR21513:SF26">
    <property type="entry name" value="MAJOR SPERM PROTEIN"/>
    <property type="match status" value="1"/>
</dbReference>
<dbReference type="PANTHER" id="PTHR21513">
    <property type="entry name" value="MAJOR SPERM PROTEIN"/>
    <property type="match status" value="1"/>
</dbReference>
<dbReference type="AlphaFoldDB" id="A0A0N5C8S2"/>
<comment type="function">
    <text evidence="1">Central component in molecular interactions underlying sperm crawling. Forms an extensive filament system that extends from sperm villipoda, along the leading edge of the pseudopod.</text>
</comment>
<protein>
    <recommendedName>
        <fullName evidence="1">Major sperm protein</fullName>
    </recommendedName>
</protein>
<dbReference type="Proteomes" id="UP000046392">
    <property type="component" value="Unplaced"/>
</dbReference>
<evidence type="ECO:0000256" key="2">
    <source>
        <dbReference type="SAM" id="MobiDB-lite"/>
    </source>
</evidence>
<dbReference type="InterPro" id="IPR000535">
    <property type="entry name" value="MSP_dom"/>
</dbReference>
<keyword evidence="1" id="KW-0206">Cytoskeleton</keyword>
<evidence type="ECO:0000259" key="3">
    <source>
        <dbReference type="PROSITE" id="PS50202"/>
    </source>
</evidence>
<evidence type="ECO:0000313" key="5">
    <source>
        <dbReference type="WBParaSite" id="SPAL_0001431300.1"/>
    </source>
</evidence>
<dbReference type="InterPro" id="IPR008962">
    <property type="entry name" value="PapD-like_sf"/>
</dbReference>
<organism evidence="4 5">
    <name type="scientific">Strongyloides papillosus</name>
    <name type="common">Intestinal threadworm</name>
    <dbReference type="NCBI Taxonomy" id="174720"/>
    <lineage>
        <taxon>Eukaryota</taxon>
        <taxon>Metazoa</taxon>
        <taxon>Ecdysozoa</taxon>
        <taxon>Nematoda</taxon>
        <taxon>Chromadorea</taxon>
        <taxon>Rhabditida</taxon>
        <taxon>Tylenchina</taxon>
        <taxon>Panagrolaimomorpha</taxon>
        <taxon>Strongyloidoidea</taxon>
        <taxon>Strongyloididae</taxon>
        <taxon>Strongyloides</taxon>
    </lineage>
</organism>
<sequence>MKEFPLELNFKNNILFSPSGNATENYAVELKMKNTTKEKQAVKVKCTSNDMFRIAPPVSVIKAGETLSVTLTYNGSKPLPEDNKHYFVIYSLVVSNDDPPRKIFNNDKDKKTECMRLFAFFKKDEGDTKNDDKTNKKEDNKDEKKNDKKEDKDDKKEENKDEKKEEKKDKKENK</sequence>
<dbReference type="STRING" id="174720.A0A0N5C8S2"/>
<keyword evidence="1" id="KW-0963">Cytoplasm</keyword>
<feature type="domain" description="MSP" evidence="3">
    <location>
        <begin position="1"/>
        <end position="122"/>
    </location>
</feature>
<evidence type="ECO:0000313" key="4">
    <source>
        <dbReference type="Proteomes" id="UP000046392"/>
    </source>
</evidence>
<dbReference type="Pfam" id="PF00635">
    <property type="entry name" value="Motile_Sperm"/>
    <property type="match status" value="1"/>
</dbReference>
<dbReference type="WBParaSite" id="SPAL_0001431300.1">
    <property type="protein sequence ID" value="SPAL_0001431300.1"/>
    <property type="gene ID" value="SPAL_0001431300"/>
</dbReference>
<keyword evidence="4" id="KW-1185">Reference proteome</keyword>
<accession>A0A0N5C8S2</accession>
<dbReference type="Gene3D" id="2.60.40.10">
    <property type="entry name" value="Immunoglobulins"/>
    <property type="match status" value="1"/>
</dbReference>
<feature type="region of interest" description="Disordered" evidence="2">
    <location>
        <begin position="125"/>
        <end position="174"/>
    </location>
</feature>
<proteinExistence type="predicted"/>
<name>A0A0N5C8S2_STREA</name>
<evidence type="ECO:0000256" key="1">
    <source>
        <dbReference type="RuleBase" id="RU003425"/>
    </source>
</evidence>
<dbReference type="PROSITE" id="PS50202">
    <property type="entry name" value="MSP"/>
    <property type="match status" value="1"/>
</dbReference>
<reference evidence="5" key="1">
    <citation type="submission" date="2017-02" db="UniProtKB">
        <authorList>
            <consortium name="WormBaseParasite"/>
        </authorList>
    </citation>
    <scope>IDENTIFICATION</scope>
</reference>
<dbReference type="SUPFAM" id="SSF49354">
    <property type="entry name" value="PapD-like"/>
    <property type="match status" value="1"/>
</dbReference>